<evidence type="ECO:0000313" key="1">
    <source>
        <dbReference type="EMBL" id="VDO73074.1"/>
    </source>
</evidence>
<dbReference type="Gene3D" id="3.40.50.300">
    <property type="entry name" value="P-loop containing nucleotide triphosphate hydrolases"/>
    <property type="match status" value="1"/>
</dbReference>
<reference evidence="1 2" key="2">
    <citation type="submission" date="2018-11" db="EMBL/GenBank/DDBJ databases">
        <authorList>
            <consortium name="Pathogen Informatics"/>
        </authorList>
    </citation>
    <scope>NUCLEOTIDE SEQUENCE [LARGE SCALE GENOMIC DNA]</scope>
</reference>
<dbReference type="STRING" id="387005.A0A183HU45"/>
<sequence length="111" mass="12600">MDCLFPRSTIDLLLKALLQNRRLVLFGATGIGKSNLARLLARYLCIKVGGTLQNTIADIKIGDDDNDRNMAQVRKIDIDLKFSFSFRFSGFSAYRFLSFENIVFLFGNILQ</sequence>
<organism evidence="3">
    <name type="scientific">Onchocerca flexuosa</name>
    <dbReference type="NCBI Taxonomy" id="387005"/>
    <lineage>
        <taxon>Eukaryota</taxon>
        <taxon>Metazoa</taxon>
        <taxon>Ecdysozoa</taxon>
        <taxon>Nematoda</taxon>
        <taxon>Chromadorea</taxon>
        <taxon>Rhabditida</taxon>
        <taxon>Spirurina</taxon>
        <taxon>Spiruromorpha</taxon>
        <taxon>Filarioidea</taxon>
        <taxon>Onchocercidae</taxon>
        <taxon>Onchocerca</taxon>
    </lineage>
</organism>
<dbReference type="InterPro" id="IPR027417">
    <property type="entry name" value="P-loop_NTPase"/>
</dbReference>
<dbReference type="SUPFAM" id="SSF52540">
    <property type="entry name" value="P-loop containing nucleoside triphosphate hydrolases"/>
    <property type="match status" value="1"/>
</dbReference>
<dbReference type="EMBL" id="UZAJ01015344">
    <property type="protein sequence ID" value="VDO73074.1"/>
    <property type="molecule type" value="Genomic_DNA"/>
</dbReference>
<dbReference type="Proteomes" id="UP000267606">
    <property type="component" value="Unassembled WGS sequence"/>
</dbReference>
<dbReference type="AlphaFoldDB" id="A0A183HU45"/>
<reference evidence="3" key="1">
    <citation type="submission" date="2016-06" db="UniProtKB">
        <authorList>
            <consortium name="WormBaseParasite"/>
        </authorList>
    </citation>
    <scope>IDENTIFICATION</scope>
</reference>
<name>A0A183HU45_9BILA</name>
<accession>A0A183HU45</accession>
<dbReference type="WBParaSite" id="OFLC_0001100701-mRNA-1">
    <property type="protein sequence ID" value="OFLC_0001100701-mRNA-1"/>
    <property type="gene ID" value="OFLC_0001100701"/>
</dbReference>
<evidence type="ECO:0000313" key="3">
    <source>
        <dbReference type="WBParaSite" id="OFLC_0001100701-mRNA-1"/>
    </source>
</evidence>
<proteinExistence type="predicted"/>
<protein>
    <submittedName>
        <fullName evidence="3">IstB_IS21 domain-containing protein</fullName>
    </submittedName>
</protein>
<gene>
    <name evidence="1" type="ORF">OFLC_LOCUS11010</name>
</gene>
<keyword evidence="2" id="KW-1185">Reference proteome</keyword>
<evidence type="ECO:0000313" key="2">
    <source>
        <dbReference type="Proteomes" id="UP000267606"/>
    </source>
</evidence>